<protein>
    <recommendedName>
        <fullName evidence="2">RTX toxin-activating lysine-acyltransferase</fullName>
        <ecNumber evidence="2">2.3.1.-</ecNumber>
    </recommendedName>
</protein>
<dbReference type="GO" id="GO:0016746">
    <property type="term" value="F:acyltransferase activity"/>
    <property type="evidence" value="ECO:0007669"/>
    <property type="project" value="UniProtKB-UniRule"/>
</dbReference>
<keyword evidence="2" id="KW-0963">Cytoplasm</keyword>
<sequence length="491" mass="52436">MVTTDVYRAIGVAERLLAQSDYHRVLPLASYMEVEIIPPVMAGQFKIYNDEDGMPEGMVTWAWINETVEAGLHQTGRSLRADEWQSGDRLFFNDWLSPETGMRRMLRDMTTHRFPDHVASAIRHNPDGTVRKINRFIGRNVPRTRRRAPVRNAAKTAPRPQPRAAPPKPNIVAHALAQHLCDRAGPHRTTPCRLRLAVEGAAPLDLVWAQALTIAHDAGTSQAVLSLPAPTALHLAQSKDGVDAWSLDSLCATCDIAGDRGLGLRLLDTLSAPDAQAARVFAAQHSNTSPPPDPIILPGAPHQTHILHALAAGRTIIQGTPTTAPEILTRLWPDALGDTRIRVPGAASITTLGAACAALRCGTDPTMLSFGLPGRLARAHPMPVFDLSRALSPRVVLARDGTVHGPQKRARHSLIHVLTGAVDLSLAAPGTPSTAPIQSGGQALNTPLPTPGHAGARVTAGQTALIPAGTYAQATLHHGPVALITTDLHKL</sequence>
<name>A0A1P8MTE6_9RHOB</name>
<organism evidence="4 5">
    <name type="scientific">Tateyamaria omphalii</name>
    <dbReference type="NCBI Taxonomy" id="299262"/>
    <lineage>
        <taxon>Bacteria</taxon>
        <taxon>Pseudomonadati</taxon>
        <taxon>Pseudomonadota</taxon>
        <taxon>Alphaproteobacteria</taxon>
        <taxon>Rhodobacterales</taxon>
        <taxon>Roseobacteraceae</taxon>
        <taxon>Tateyamaria</taxon>
    </lineage>
</organism>
<comment type="similarity">
    <text evidence="1 2">Belongs to the RTX toxin acyltransferase family.</text>
</comment>
<evidence type="ECO:0000313" key="4">
    <source>
        <dbReference type="EMBL" id="APX11356.1"/>
    </source>
</evidence>
<dbReference type="AlphaFoldDB" id="A0A1P8MTE6"/>
<dbReference type="OrthoDB" id="5431564at2"/>
<keyword evidence="2" id="KW-0012">Acyltransferase</keyword>
<keyword evidence="2" id="KW-0808">Transferase</keyword>
<dbReference type="KEGG" id="tom:BWR18_06435"/>
<dbReference type="STRING" id="299262.BWR18_06435"/>
<dbReference type="GO" id="GO:0005737">
    <property type="term" value="C:cytoplasm"/>
    <property type="evidence" value="ECO:0007669"/>
    <property type="project" value="UniProtKB-SubCell"/>
</dbReference>
<feature type="region of interest" description="Disordered" evidence="3">
    <location>
        <begin position="146"/>
        <end position="168"/>
    </location>
</feature>
<evidence type="ECO:0000256" key="2">
    <source>
        <dbReference type="RuleBase" id="RU368102"/>
    </source>
</evidence>
<gene>
    <name evidence="4" type="ORF">BWR18_06435</name>
</gene>
<dbReference type="Pfam" id="PF02794">
    <property type="entry name" value="HlyC"/>
    <property type="match status" value="1"/>
</dbReference>
<accession>A0A1P8MTE6</accession>
<dbReference type="Proteomes" id="UP000186336">
    <property type="component" value="Chromosome"/>
</dbReference>
<dbReference type="GO" id="GO:0031640">
    <property type="term" value="P:killing of cells of another organism"/>
    <property type="evidence" value="ECO:0007669"/>
    <property type="project" value="UniProtKB-KW"/>
</dbReference>
<proteinExistence type="inferred from homology"/>
<comment type="subcellular location">
    <subcellularLocation>
        <location evidence="2">Cytoplasm</location>
    </subcellularLocation>
</comment>
<dbReference type="InterPro" id="IPR003996">
    <property type="entry name" value="RTX_toxin-activating_protC_bac"/>
</dbReference>
<reference evidence="4 5" key="1">
    <citation type="submission" date="2017-01" db="EMBL/GenBank/DDBJ databases">
        <title>Complete genome of Tateyamaria omphalii DOK1-4 isolated from seawater in Dokdo.</title>
        <authorList>
            <person name="Kim J.H."/>
            <person name="Chi W.-J."/>
        </authorList>
    </citation>
    <scope>NUCLEOTIDE SEQUENCE [LARGE SCALE GENOMIC DNA]</scope>
    <source>
        <strain evidence="4 5">DOK1-4</strain>
    </source>
</reference>
<dbReference type="EC" id="2.3.1.-" evidence="2"/>
<feature type="compositionally biased region" description="Pro residues" evidence="3">
    <location>
        <begin position="159"/>
        <end position="168"/>
    </location>
</feature>
<dbReference type="RefSeq" id="WP_076627218.1">
    <property type="nucleotide sequence ID" value="NZ_CP019312.1"/>
</dbReference>
<evidence type="ECO:0000256" key="1">
    <source>
        <dbReference type="ARBA" id="ARBA00005686"/>
    </source>
</evidence>
<keyword evidence="2" id="KW-0204">Cytolysis</keyword>
<evidence type="ECO:0000256" key="3">
    <source>
        <dbReference type="SAM" id="MobiDB-lite"/>
    </source>
</evidence>
<evidence type="ECO:0000313" key="5">
    <source>
        <dbReference type="Proteomes" id="UP000186336"/>
    </source>
</evidence>
<dbReference type="EMBL" id="CP019312">
    <property type="protein sequence ID" value="APX11356.1"/>
    <property type="molecule type" value="Genomic_DNA"/>
</dbReference>
<comment type="function">
    <text evidence="2">Involved in fatty acylation of protoxin at internal lysine residues, thereby converting it to the active toxin.</text>
</comment>
<keyword evidence="5" id="KW-1185">Reference proteome</keyword>
<dbReference type="GO" id="GO:0009404">
    <property type="term" value="P:toxin metabolic process"/>
    <property type="evidence" value="ECO:0007669"/>
    <property type="project" value="UniProtKB-UniRule"/>
</dbReference>